<keyword evidence="3" id="KW-1185">Reference proteome</keyword>
<dbReference type="AlphaFoldDB" id="A0A1D2N417"/>
<evidence type="ECO:0000313" key="2">
    <source>
        <dbReference type="EMBL" id="ODN00027.1"/>
    </source>
</evidence>
<gene>
    <name evidence="2" type="ORF">Ocin01_06651</name>
</gene>
<name>A0A1D2N417_ORCCI</name>
<dbReference type="EMBL" id="LJIJ01000238">
    <property type="protein sequence ID" value="ODN00027.1"/>
    <property type="molecule type" value="Genomic_DNA"/>
</dbReference>
<proteinExistence type="predicted"/>
<feature type="chain" id="PRO_5008905000" evidence="1">
    <location>
        <begin position="19"/>
        <end position="327"/>
    </location>
</feature>
<comment type="caution">
    <text evidence="2">The sequence shown here is derived from an EMBL/GenBank/DDBJ whole genome shotgun (WGS) entry which is preliminary data.</text>
</comment>
<sequence length="327" mass="36412">MNFKVILIAVAVIAVAHAQDFDTPRRTRNFKIDIREPITKIKEKLVAVYFKPIEALKAIVDILLGCLLPSATSSLLVNRQVAHHPIATEFEKLAVTLEFNPPPLPFAGTYNLSNYCNTTGFRMVHNHLIDDEQWADLLKFFYTYGFPEVYQAFIDLYTASKCPQDLTDSLPTGPSSTVKVQSSSRSNIRNEVLASDWQLYQEQTCNIANITTELLSSGLLSVADLIETGLTQVLGNPSMHLLVGKIQEPVKGPSFREFRLLAPINGVIAKANEELIANPIWKIIITFIKNLIGIDFFKTNLVGTLVSIAEYLLWGTPFPLPIPNPSV</sequence>
<organism evidence="2 3">
    <name type="scientific">Orchesella cincta</name>
    <name type="common">Springtail</name>
    <name type="synonym">Podura cincta</name>
    <dbReference type="NCBI Taxonomy" id="48709"/>
    <lineage>
        <taxon>Eukaryota</taxon>
        <taxon>Metazoa</taxon>
        <taxon>Ecdysozoa</taxon>
        <taxon>Arthropoda</taxon>
        <taxon>Hexapoda</taxon>
        <taxon>Collembola</taxon>
        <taxon>Entomobryomorpha</taxon>
        <taxon>Entomobryoidea</taxon>
        <taxon>Orchesellidae</taxon>
        <taxon>Orchesellinae</taxon>
        <taxon>Orchesella</taxon>
    </lineage>
</organism>
<protein>
    <submittedName>
        <fullName evidence="2">Uncharacterized protein</fullName>
    </submittedName>
</protein>
<dbReference type="Proteomes" id="UP000094527">
    <property type="component" value="Unassembled WGS sequence"/>
</dbReference>
<evidence type="ECO:0000256" key="1">
    <source>
        <dbReference type="SAM" id="SignalP"/>
    </source>
</evidence>
<feature type="signal peptide" evidence="1">
    <location>
        <begin position="1"/>
        <end position="18"/>
    </location>
</feature>
<keyword evidence="1" id="KW-0732">Signal</keyword>
<reference evidence="2 3" key="1">
    <citation type="journal article" date="2016" name="Genome Biol. Evol.">
        <title>Gene Family Evolution Reflects Adaptation to Soil Environmental Stressors in the Genome of the Collembolan Orchesella cincta.</title>
        <authorList>
            <person name="Faddeeva-Vakhrusheva A."/>
            <person name="Derks M.F."/>
            <person name="Anvar S.Y."/>
            <person name="Agamennone V."/>
            <person name="Suring W."/>
            <person name="Smit S."/>
            <person name="van Straalen N.M."/>
            <person name="Roelofs D."/>
        </authorList>
    </citation>
    <scope>NUCLEOTIDE SEQUENCE [LARGE SCALE GENOMIC DNA]</scope>
    <source>
        <tissue evidence="2">Mixed pool</tissue>
    </source>
</reference>
<accession>A0A1D2N417</accession>
<evidence type="ECO:0000313" key="3">
    <source>
        <dbReference type="Proteomes" id="UP000094527"/>
    </source>
</evidence>